<dbReference type="AlphaFoldDB" id="A0A139SV77"/>
<dbReference type="InterPro" id="IPR001091">
    <property type="entry name" value="RM_Methyltransferase"/>
</dbReference>
<keyword evidence="2" id="KW-0808">Transferase</keyword>
<gene>
    <name evidence="5" type="ORF">AXE65_13025</name>
</gene>
<name>A0A139SV77_9GAMM</name>
<feature type="domain" description="DNA methylase N-4/N-6" evidence="4">
    <location>
        <begin position="18"/>
        <end position="306"/>
    </location>
</feature>
<dbReference type="Gene3D" id="3.40.50.150">
    <property type="entry name" value="Vaccinia Virus protein VP39"/>
    <property type="match status" value="1"/>
</dbReference>
<evidence type="ECO:0000256" key="3">
    <source>
        <dbReference type="RuleBase" id="RU362026"/>
    </source>
</evidence>
<comment type="similarity">
    <text evidence="3">Belongs to the N(4)/N(6)-methyltransferase family.</text>
</comment>
<dbReference type="Pfam" id="PF01555">
    <property type="entry name" value="N6_N4_Mtase"/>
    <property type="match status" value="1"/>
</dbReference>
<dbReference type="GO" id="GO:0032259">
    <property type="term" value="P:methylation"/>
    <property type="evidence" value="ECO:0007669"/>
    <property type="project" value="UniProtKB-KW"/>
</dbReference>
<keyword evidence="6" id="KW-1185">Reference proteome</keyword>
<keyword evidence="1 5" id="KW-0489">Methyltransferase</keyword>
<accession>A0A139SV77</accession>
<dbReference type="GO" id="GO:0003677">
    <property type="term" value="F:DNA binding"/>
    <property type="evidence" value="ECO:0007669"/>
    <property type="project" value="InterPro"/>
</dbReference>
<dbReference type="InterPro" id="IPR029063">
    <property type="entry name" value="SAM-dependent_MTases_sf"/>
</dbReference>
<dbReference type="GO" id="GO:0008170">
    <property type="term" value="F:N-methyltransferase activity"/>
    <property type="evidence" value="ECO:0007669"/>
    <property type="project" value="InterPro"/>
</dbReference>
<dbReference type="Proteomes" id="UP000072660">
    <property type="component" value="Unassembled WGS sequence"/>
</dbReference>
<evidence type="ECO:0000256" key="2">
    <source>
        <dbReference type="ARBA" id="ARBA00022679"/>
    </source>
</evidence>
<organism evidence="5 6">
    <name type="scientific">Ventosimonas gracilis</name>
    <dbReference type="NCBI Taxonomy" id="1680762"/>
    <lineage>
        <taxon>Bacteria</taxon>
        <taxon>Pseudomonadati</taxon>
        <taxon>Pseudomonadota</taxon>
        <taxon>Gammaproteobacteria</taxon>
        <taxon>Pseudomonadales</taxon>
        <taxon>Ventosimonadaceae</taxon>
        <taxon>Ventosimonas</taxon>
    </lineage>
</organism>
<proteinExistence type="inferred from homology"/>
<evidence type="ECO:0000313" key="5">
    <source>
        <dbReference type="EMBL" id="KXU38497.1"/>
    </source>
</evidence>
<dbReference type="EC" id="2.1.1.-" evidence="3"/>
<evidence type="ECO:0000313" key="6">
    <source>
        <dbReference type="Proteomes" id="UP000072660"/>
    </source>
</evidence>
<dbReference type="PRINTS" id="PR00508">
    <property type="entry name" value="S21N4MTFRASE"/>
</dbReference>
<comment type="caution">
    <text evidence="5">The sequence shown here is derived from an EMBL/GenBank/DDBJ whole genome shotgun (WGS) entry which is preliminary data.</text>
</comment>
<protein>
    <recommendedName>
        <fullName evidence="3">Methyltransferase</fullName>
        <ecNumber evidence="3">2.1.1.-</ecNumber>
    </recommendedName>
</protein>
<dbReference type="EMBL" id="LSZO01000130">
    <property type="protein sequence ID" value="KXU38497.1"/>
    <property type="molecule type" value="Genomic_DNA"/>
</dbReference>
<dbReference type="InterPro" id="IPR002941">
    <property type="entry name" value="DNA_methylase_N4/N6"/>
</dbReference>
<dbReference type="SUPFAM" id="SSF53335">
    <property type="entry name" value="S-adenosyl-L-methionine-dependent methyltransferases"/>
    <property type="match status" value="1"/>
</dbReference>
<sequence length="325" mass="36899">MERDDSINCYPRWAAPTCIIVDGPYGLGKFPGEPKTPANLAEWYAPHVAAWSTHAKTDTTLWFWCTEVGWAMVHPVLEMHGWQYEECNIWDKGIAHVAGNCNSKTIRGTPVVTEVAVRYTKRNLLTGGKGLLSIKDWVRHEWQRSGLPMSKANEACGVANAATRKYLTQCHLWYFPPPEAIVRMSAYCNKHGRPTDRPYFSLDGRTIVTEEAWAQMRAKWNHTHGVTNVWQEPAVHGRERIRVGDGYLHANQKPLALMKRQIIACTDPDDVVWEPFGGLCSASIAALHTERRSFASEINPEYFQVAASRLEEEFANLRERREHAA</sequence>
<evidence type="ECO:0000259" key="4">
    <source>
        <dbReference type="Pfam" id="PF01555"/>
    </source>
</evidence>
<evidence type="ECO:0000256" key="1">
    <source>
        <dbReference type="ARBA" id="ARBA00022603"/>
    </source>
</evidence>
<reference evidence="5 6" key="1">
    <citation type="submission" date="2016-02" db="EMBL/GenBank/DDBJ databases">
        <authorList>
            <person name="Wen L."/>
            <person name="He K."/>
            <person name="Yang H."/>
        </authorList>
    </citation>
    <scope>NUCLEOTIDE SEQUENCE [LARGE SCALE GENOMIC DNA]</scope>
    <source>
        <strain evidence="5 6">CV58</strain>
    </source>
</reference>